<sequence length="76" mass="8971">MLIQLESRKDFLVYSDASYIGDKVVAYASRQLKLHECNYPNHNSKLATVLKVYYLHGSQEFYAFLTQKELNLRQIR</sequence>
<accession>A0A5B6UW70</accession>
<dbReference type="AlphaFoldDB" id="A0A5B6UW70"/>
<keyword evidence="2" id="KW-1185">Reference proteome</keyword>
<name>A0A5B6UW70_9ROSI</name>
<dbReference type="OrthoDB" id="1000587at2759"/>
<proteinExistence type="predicted"/>
<evidence type="ECO:0000313" key="1">
    <source>
        <dbReference type="EMBL" id="KAA3461528.1"/>
    </source>
</evidence>
<dbReference type="EMBL" id="SMMG02000009">
    <property type="protein sequence ID" value="KAA3461528.1"/>
    <property type="molecule type" value="Genomic_DNA"/>
</dbReference>
<protein>
    <submittedName>
        <fullName evidence="1">DNA/RNA polymerases superfamily protein</fullName>
    </submittedName>
</protein>
<evidence type="ECO:0000313" key="2">
    <source>
        <dbReference type="Proteomes" id="UP000325315"/>
    </source>
</evidence>
<gene>
    <name evidence="1" type="ORF">EPI10_028091</name>
</gene>
<organism evidence="1 2">
    <name type="scientific">Gossypium australe</name>
    <dbReference type="NCBI Taxonomy" id="47621"/>
    <lineage>
        <taxon>Eukaryota</taxon>
        <taxon>Viridiplantae</taxon>
        <taxon>Streptophyta</taxon>
        <taxon>Embryophyta</taxon>
        <taxon>Tracheophyta</taxon>
        <taxon>Spermatophyta</taxon>
        <taxon>Magnoliopsida</taxon>
        <taxon>eudicotyledons</taxon>
        <taxon>Gunneridae</taxon>
        <taxon>Pentapetalae</taxon>
        <taxon>rosids</taxon>
        <taxon>malvids</taxon>
        <taxon>Malvales</taxon>
        <taxon>Malvaceae</taxon>
        <taxon>Malvoideae</taxon>
        <taxon>Gossypium</taxon>
    </lineage>
</organism>
<comment type="caution">
    <text evidence="1">The sequence shown here is derived from an EMBL/GenBank/DDBJ whole genome shotgun (WGS) entry which is preliminary data.</text>
</comment>
<reference evidence="1" key="1">
    <citation type="submission" date="2019-08" db="EMBL/GenBank/DDBJ databases">
        <authorList>
            <person name="Liu F."/>
        </authorList>
    </citation>
    <scope>NUCLEOTIDE SEQUENCE [LARGE SCALE GENOMIC DNA]</scope>
    <source>
        <strain evidence="1">PA1801</strain>
        <tissue evidence="1">Leaf</tissue>
    </source>
</reference>
<dbReference type="Proteomes" id="UP000325315">
    <property type="component" value="Unassembled WGS sequence"/>
</dbReference>